<sequence length="217" mass="23963">MKRTSILIILGLTMGSLLSCSGGSKETKAEDSEPSIIDKVSETAGVKNLSSLEDKVKDMEKVIEELKSQTPVSNEVLKAVLPESLGGLKRKEFAVGDASVLNIKSAKAKYEDVDERKKLKLEILDGAGETASAMFSMVFMALKMDREKETDTGFEKVVDFKDGRAVIKQKKDDNNVESEIEWLFKDRFIIKLEGDGFTYEELMGIANNLNLSNLGNN</sequence>
<evidence type="ECO:0000313" key="2">
    <source>
        <dbReference type="Proteomes" id="UP001500394"/>
    </source>
</evidence>
<dbReference type="PROSITE" id="PS51257">
    <property type="entry name" value="PROKAR_LIPOPROTEIN"/>
    <property type="match status" value="1"/>
</dbReference>
<gene>
    <name evidence="1" type="ORF">GCM10023173_25990</name>
</gene>
<protein>
    <recommendedName>
        <fullName evidence="3">DUF4367 domain-containing protein</fullName>
    </recommendedName>
</protein>
<keyword evidence="2" id="KW-1185">Reference proteome</keyword>
<comment type="caution">
    <text evidence="1">The sequence shown here is derived from an EMBL/GenBank/DDBJ whole genome shotgun (WGS) entry which is preliminary data.</text>
</comment>
<organism evidence="1 2">
    <name type="scientific">Sphingobacterium thermophilum</name>
    <dbReference type="NCBI Taxonomy" id="768534"/>
    <lineage>
        <taxon>Bacteria</taxon>
        <taxon>Pseudomonadati</taxon>
        <taxon>Bacteroidota</taxon>
        <taxon>Sphingobacteriia</taxon>
        <taxon>Sphingobacteriales</taxon>
        <taxon>Sphingobacteriaceae</taxon>
        <taxon>Sphingobacterium</taxon>
    </lineage>
</organism>
<name>A0ABP8R8K9_9SPHI</name>
<evidence type="ECO:0000313" key="1">
    <source>
        <dbReference type="EMBL" id="GAA4521090.1"/>
    </source>
</evidence>
<dbReference type="RefSeq" id="WP_345069153.1">
    <property type="nucleotide sequence ID" value="NZ_BAABGR010000044.1"/>
</dbReference>
<proteinExistence type="predicted"/>
<evidence type="ECO:0008006" key="3">
    <source>
        <dbReference type="Google" id="ProtNLM"/>
    </source>
</evidence>
<dbReference type="Proteomes" id="UP001500394">
    <property type="component" value="Unassembled WGS sequence"/>
</dbReference>
<reference evidence="2" key="1">
    <citation type="journal article" date="2019" name="Int. J. Syst. Evol. Microbiol.">
        <title>The Global Catalogue of Microorganisms (GCM) 10K type strain sequencing project: providing services to taxonomists for standard genome sequencing and annotation.</title>
        <authorList>
            <consortium name="The Broad Institute Genomics Platform"/>
            <consortium name="The Broad Institute Genome Sequencing Center for Infectious Disease"/>
            <person name="Wu L."/>
            <person name="Ma J."/>
        </authorList>
    </citation>
    <scope>NUCLEOTIDE SEQUENCE [LARGE SCALE GENOMIC DNA]</scope>
    <source>
        <strain evidence="2">JCM 17858</strain>
    </source>
</reference>
<accession>A0ABP8R8K9</accession>
<dbReference type="EMBL" id="BAABGR010000044">
    <property type="protein sequence ID" value="GAA4521090.1"/>
    <property type="molecule type" value="Genomic_DNA"/>
</dbReference>